<keyword evidence="3" id="KW-1185">Reference proteome</keyword>
<evidence type="ECO:0000313" key="2">
    <source>
        <dbReference type="EMBL" id="EMD16784.1"/>
    </source>
</evidence>
<gene>
    <name evidence="2" type="ORF">HMPREF9943_00826</name>
</gene>
<feature type="transmembrane region" description="Helical" evidence="1">
    <location>
        <begin position="6"/>
        <end position="24"/>
    </location>
</feature>
<keyword evidence="1" id="KW-0812">Transmembrane</keyword>
<comment type="caution">
    <text evidence="2">The sequence shown here is derived from an EMBL/GenBank/DDBJ whole genome shotgun (WGS) entry which is preliminary data.</text>
</comment>
<name>M2PMJ2_9FIRM</name>
<proteinExistence type="predicted"/>
<protein>
    <submittedName>
        <fullName evidence="2">Uncharacterized protein</fullName>
    </submittedName>
</protein>
<keyword evidence="1" id="KW-1133">Transmembrane helix</keyword>
<accession>M2PMJ2</accession>
<reference evidence="2 3" key="1">
    <citation type="submission" date="2013-02" db="EMBL/GenBank/DDBJ databases">
        <title>The Genome Sequence of Lactobacillus catenaformis F0143.</title>
        <authorList>
            <consortium name="The Broad Institute Genome Sequencing Platform"/>
            <person name="Earl A."/>
            <person name="Ward D."/>
            <person name="Feldgarden M."/>
            <person name="Gevers D."/>
            <person name="Izard J."/>
            <person name="Blanton J.M."/>
            <person name="Mathney J."/>
            <person name="Dewhirst F.E."/>
            <person name="Young S.K."/>
            <person name="Zeng Q."/>
            <person name="Gargeya S."/>
            <person name="Fitzgerald M."/>
            <person name="Haas B."/>
            <person name="Abouelleil A."/>
            <person name="Alvarado L."/>
            <person name="Arachchi H.M."/>
            <person name="Berlin A."/>
            <person name="Chapman S.B."/>
            <person name="Gearin G."/>
            <person name="Goldberg J."/>
            <person name="Griggs A."/>
            <person name="Gujja S."/>
            <person name="Hansen M."/>
            <person name="Heiman D."/>
            <person name="Howarth C."/>
            <person name="Larimer J."/>
            <person name="Lui A."/>
            <person name="MacDonald P.J.P."/>
            <person name="McCowen C."/>
            <person name="Montmayeur A."/>
            <person name="Murphy C."/>
            <person name="Neiman D."/>
            <person name="Pearson M."/>
            <person name="Priest M."/>
            <person name="Roberts A."/>
            <person name="Saif S."/>
            <person name="Shea T."/>
            <person name="Sisk P."/>
            <person name="Stolte C."/>
            <person name="Sykes S."/>
            <person name="Wortman J."/>
            <person name="Nusbaum C."/>
            <person name="Birren B."/>
        </authorList>
    </citation>
    <scope>NUCLEOTIDE SEQUENCE [LARGE SCALE GENOMIC DNA]</scope>
    <source>
        <strain evidence="2 3">OT 569</strain>
    </source>
</reference>
<dbReference type="EMBL" id="AGEJ01000013">
    <property type="protein sequence ID" value="EMD16784.1"/>
    <property type="molecule type" value="Genomic_DNA"/>
</dbReference>
<keyword evidence="1" id="KW-0472">Membrane</keyword>
<dbReference type="BioCyc" id="ECAT999415-HMP:GTTI-849-MONOMER"/>
<dbReference type="AlphaFoldDB" id="M2PMJ2"/>
<organism evidence="2 3">
    <name type="scientific">Eggerthia catenaformis OT 569 = DSM 20559</name>
    <dbReference type="NCBI Taxonomy" id="999415"/>
    <lineage>
        <taxon>Bacteria</taxon>
        <taxon>Bacillati</taxon>
        <taxon>Bacillota</taxon>
        <taxon>Erysipelotrichia</taxon>
        <taxon>Erysipelotrichales</taxon>
        <taxon>Coprobacillaceae</taxon>
        <taxon>Eggerthia</taxon>
    </lineage>
</organism>
<dbReference type="Proteomes" id="UP000011758">
    <property type="component" value="Unassembled WGS sequence"/>
</dbReference>
<evidence type="ECO:0000256" key="1">
    <source>
        <dbReference type="SAM" id="Phobius"/>
    </source>
</evidence>
<evidence type="ECO:0000313" key="3">
    <source>
        <dbReference type="Proteomes" id="UP000011758"/>
    </source>
</evidence>
<sequence length="54" mass="6268">MNYLLLIGFSILFVGIFFTWYQLYKIVSCDTKRRGLPHPKAISFILSGGQRTAW</sequence>